<protein>
    <submittedName>
        <fullName evidence="2">ATP-binding cassette, subfamily G (WHITE), member 2, PDR</fullName>
    </submittedName>
</protein>
<organism evidence="2">
    <name type="scientific">Fusarium oxysporum f. sp. melonis 26406</name>
    <dbReference type="NCBI Taxonomy" id="1089452"/>
    <lineage>
        <taxon>Eukaryota</taxon>
        <taxon>Fungi</taxon>
        <taxon>Dikarya</taxon>
        <taxon>Ascomycota</taxon>
        <taxon>Pezizomycotina</taxon>
        <taxon>Sordariomycetes</taxon>
        <taxon>Hypocreomycetidae</taxon>
        <taxon>Hypocreales</taxon>
        <taxon>Nectriaceae</taxon>
        <taxon>Fusarium</taxon>
        <taxon>Fusarium oxysporum species complex</taxon>
    </lineage>
</organism>
<reference evidence="2" key="1">
    <citation type="submission" date="2012-04" db="EMBL/GenBank/DDBJ databases">
        <title>The Genome Sequence of Fusarium oxysporum melonis.</title>
        <authorList>
            <consortium name="The Broad Institute Genome Sequencing Platform"/>
            <person name="Ma L.-J."/>
            <person name="Gale L.R."/>
            <person name="Schwartz D.C."/>
            <person name="Zhou S."/>
            <person name="Corby-Kistler H."/>
            <person name="Young S.K."/>
            <person name="Zeng Q."/>
            <person name="Gargeya S."/>
            <person name="Fitzgerald M."/>
            <person name="Haas B."/>
            <person name="Abouelleil A."/>
            <person name="Alvarado L."/>
            <person name="Arachchi H.M."/>
            <person name="Berlin A."/>
            <person name="Brown A."/>
            <person name="Chapman S.B."/>
            <person name="Chen Z."/>
            <person name="Dunbar C."/>
            <person name="Freedman E."/>
            <person name="Gearin G."/>
            <person name="Goldberg J."/>
            <person name="Griggs A."/>
            <person name="Gujja S."/>
            <person name="Heiman D."/>
            <person name="Howarth C."/>
            <person name="Larson L."/>
            <person name="Lui A."/>
            <person name="MacDonald P.J.P."/>
            <person name="Montmayeur A."/>
            <person name="Murphy C."/>
            <person name="Neiman D."/>
            <person name="Pearson M."/>
            <person name="Priest M."/>
            <person name="Roberts A."/>
            <person name="Saif S."/>
            <person name="Shea T."/>
            <person name="Shenoy N."/>
            <person name="Sisk P."/>
            <person name="Stolte C."/>
            <person name="Sykes S."/>
            <person name="Wortman J."/>
            <person name="Nusbaum C."/>
            <person name="Birren B."/>
        </authorList>
    </citation>
    <scope>NUCLEOTIDE SEQUENCE</scope>
    <source>
        <strain evidence="2">26406</strain>
    </source>
</reference>
<dbReference type="HOGENOM" id="CLU_2184091_0_0_1"/>
<dbReference type="Proteomes" id="UP000030703">
    <property type="component" value="Unassembled WGS sequence"/>
</dbReference>
<accession>W9ZPZ8</accession>
<dbReference type="AlphaFoldDB" id="W9ZPZ8"/>
<keyword evidence="1" id="KW-0813">Transport</keyword>
<keyword evidence="2" id="KW-0067">ATP-binding</keyword>
<dbReference type="GO" id="GO:0005524">
    <property type="term" value="F:ATP binding"/>
    <property type="evidence" value="ECO:0007669"/>
    <property type="project" value="UniProtKB-KW"/>
</dbReference>
<evidence type="ECO:0000313" key="2">
    <source>
        <dbReference type="EMBL" id="EXK23211.1"/>
    </source>
</evidence>
<sequence length="109" mass="12286">MRTPRARLPHITRKDRIKHVVEVMLSVFGLSHTRNTIVGNVCVRGVSGGERKRVSIAETALSEAAISHEIILPTALMPNPPYILFVGYVRFPTSPNLQTRPRYTNLLKR</sequence>
<dbReference type="PANTHER" id="PTHR19241">
    <property type="entry name" value="ATP-BINDING CASSETTE TRANSPORTER"/>
    <property type="match status" value="1"/>
</dbReference>
<gene>
    <name evidence="2" type="ORF">FOMG_20009</name>
</gene>
<evidence type="ECO:0000256" key="1">
    <source>
        <dbReference type="ARBA" id="ARBA00022448"/>
    </source>
</evidence>
<dbReference type="VEuPathDB" id="FungiDB:FOMG_20009"/>
<reference evidence="2" key="2">
    <citation type="submission" date="2014-02" db="EMBL/GenBank/DDBJ databases">
        <title>Annotation of the Genome Sequence of Fusarium oxysporum f. sp. melonis 26406.</title>
        <authorList>
            <consortium name="The Broad Institute Genomics Platform"/>
            <person name="Ma L.-J."/>
            <person name="Corby-Kistler H."/>
            <person name="Broz K."/>
            <person name="Gale L.R."/>
            <person name="Jonkers W."/>
            <person name="O'Donnell K."/>
            <person name="Ploetz R."/>
            <person name="Steinberg C."/>
            <person name="Schwartz D.C."/>
            <person name="VanEtten H."/>
            <person name="Zhou S."/>
            <person name="Young S.K."/>
            <person name="Zeng Q."/>
            <person name="Gargeya S."/>
            <person name="Fitzgerald M."/>
            <person name="Abouelleil A."/>
            <person name="Alvarado L."/>
            <person name="Chapman S.B."/>
            <person name="Gainer-Dewar J."/>
            <person name="Goldberg J."/>
            <person name="Griggs A."/>
            <person name="Gujja S."/>
            <person name="Hansen M."/>
            <person name="Howarth C."/>
            <person name="Imamovic A."/>
            <person name="Ireland A."/>
            <person name="Larimer J."/>
            <person name="McCowan C."/>
            <person name="Murphy C."/>
            <person name="Pearson M."/>
            <person name="Poon T.W."/>
            <person name="Priest M."/>
            <person name="Roberts A."/>
            <person name="Saif S."/>
            <person name="Shea T."/>
            <person name="Sykes S."/>
            <person name="Wortman J."/>
            <person name="Nusbaum C."/>
            <person name="Birren B."/>
        </authorList>
    </citation>
    <scope>NUCLEOTIDE SEQUENCE</scope>
    <source>
        <strain evidence="2">26406</strain>
    </source>
</reference>
<name>W9ZPZ8_FUSOX</name>
<dbReference type="EMBL" id="KI981219">
    <property type="protein sequence ID" value="EXK23211.1"/>
    <property type="molecule type" value="Genomic_DNA"/>
</dbReference>
<proteinExistence type="predicted"/>
<keyword evidence="2" id="KW-0547">Nucleotide-binding</keyword>